<name>A0A2P2QHT9_RHIMU</name>
<proteinExistence type="predicted"/>
<protein>
    <submittedName>
        <fullName evidence="1">Uncharacterized protein</fullName>
    </submittedName>
</protein>
<dbReference type="EMBL" id="GGEC01086067">
    <property type="protein sequence ID" value="MBX66551.1"/>
    <property type="molecule type" value="Transcribed_RNA"/>
</dbReference>
<organism evidence="1">
    <name type="scientific">Rhizophora mucronata</name>
    <name type="common">Asiatic mangrove</name>
    <dbReference type="NCBI Taxonomy" id="61149"/>
    <lineage>
        <taxon>Eukaryota</taxon>
        <taxon>Viridiplantae</taxon>
        <taxon>Streptophyta</taxon>
        <taxon>Embryophyta</taxon>
        <taxon>Tracheophyta</taxon>
        <taxon>Spermatophyta</taxon>
        <taxon>Magnoliopsida</taxon>
        <taxon>eudicotyledons</taxon>
        <taxon>Gunneridae</taxon>
        <taxon>Pentapetalae</taxon>
        <taxon>rosids</taxon>
        <taxon>fabids</taxon>
        <taxon>Malpighiales</taxon>
        <taxon>Rhizophoraceae</taxon>
        <taxon>Rhizophora</taxon>
    </lineage>
</organism>
<sequence length="45" mass="5204">MFPGECECIVILLGFPYILIFSLTNMRNLLFSDICFLPLLYVCLD</sequence>
<evidence type="ECO:0000313" key="1">
    <source>
        <dbReference type="EMBL" id="MBX66551.1"/>
    </source>
</evidence>
<accession>A0A2P2QHT9</accession>
<reference evidence="1" key="1">
    <citation type="submission" date="2018-02" db="EMBL/GenBank/DDBJ databases">
        <title>Rhizophora mucronata_Transcriptome.</title>
        <authorList>
            <person name="Meera S.P."/>
            <person name="Sreeshan A."/>
            <person name="Augustine A."/>
        </authorList>
    </citation>
    <scope>NUCLEOTIDE SEQUENCE</scope>
    <source>
        <tissue evidence="1">Leaf</tissue>
    </source>
</reference>
<dbReference type="AlphaFoldDB" id="A0A2P2QHT9"/>